<dbReference type="EMBL" id="GBXM01102823">
    <property type="protein sequence ID" value="JAH05754.1"/>
    <property type="molecule type" value="Transcribed_RNA"/>
</dbReference>
<dbReference type="AlphaFoldDB" id="A0A0E9PMN8"/>
<reference evidence="1" key="1">
    <citation type="submission" date="2014-11" db="EMBL/GenBank/DDBJ databases">
        <authorList>
            <person name="Amaro Gonzalez C."/>
        </authorList>
    </citation>
    <scope>NUCLEOTIDE SEQUENCE</scope>
</reference>
<proteinExistence type="predicted"/>
<reference evidence="1" key="2">
    <citation type="journal article" date="2015" name="Fish Shellfish Immunol.">
        <title>Early steps in the European eel (Anguilla anguilla)-Vibrio vulnificus interaction in the gills: Role of the RtxA13 toxin.</title>
        <authorList>
            <person name="Callol A."/>
            <person name="Pajuelo D."/>
            <person name="Ebbesson L."/>
            <person name="Teles M."/>
            <person name="MacKenzie S."/>
            <person name="Amaro C."/>
        </authorList>
    </citation>
    <scope>NUCLEOTIDE SEQUENCE</scope>
</reference>
<evidence type="ECO:0000313" key="1">
    <source>
        <dbReference type="EMBL" id="JAH05754.1"/>
    </source>
</evidence>
<name>A0A0E9PMN8_ANGAN</name>
<accession>A0A0E9PMN8</accession>
<protein>
    <submittedName>
        <fullName evidence="1">Uncharacterized protein</fullName>
    </submittedName>
</protein>
<sequence length="31" mass="3637">MSNEQDFKSSITKRLKMDCHKPLPNIDALEF</sequence>
<organism evidence="1">
    <name type="scientific">Anguilla anguilla</name>
    <name type="common">European freshwater eel</name>
    <name type="synonym">Muraena anguilla</name>
    <dbReference type="NCBI Taxonomy" id="7936"/>
    <lineage>
        <taxon>Eukaryota</taxon>
        <taxon>Metazoa</taxon>
        <taxon>Chordata</taxon>
        <taxon>Craniata</taxon>
        <taxon>Vertebrata</taxon>
        <taxon>Euteleostomi</taxon>
        <taxon>Actinopterygii</taxon>
        <taxon>Neopterygii</taxon>
        <taxon>Teleostei</taxon>
        <taxon>Anguilliformes</taxon>
        <taxon>Anguillidae</taxon>
        <taxon>Anguilla</taxon>
    </lineage>
</organism>